<dbReference type="GO" id="GO:0016491">
    <property type="term" value="F:oxidoreductase activity"/>
    <property type="evidence" value="ECO:0007669"/>
    <property type="project" value="InterPro"/>
</dbReference>
<protein>
    <submittedName>
        <fullName evidence="3">Unannotated protein</fullName>
    </submittedName>
</protein>
<dbReference type="EMBL" id="CAFBLP010000052">
    <property type="protein sequence ID" value="CAB4884798.1"/>
    <property type="molecule type" value="Genomic_DNA"/>
</dbReference>
<evidence type="ECO:0000313" key="3">
    <source>
        <dbReference type="EMBL" id="CAB4884798.1"/>
    </source>
</evidence>
<dbReference type="InterPro" id="IPR012349">
    <property type="entry name" value="Split_barrel_FMN-bd"/>
</dbReference>
<dbReference type="NCBIfam" id="TIGR00026">
    <property type="entry name" value="hi_GC_TIGR00026"/>
    <property type="match status" value="1"/>
</dbReference>
<reference evidence="3" key="1">
    <citation type="submission" date="2020-05" db="EMBL/GenBank/DDBJ databases">
        <authorList>
            <person name="Chiriac C."/>
            <person name="Salcher M."/>
            <person name="Ghai R."/>
            <person name="Kavagutti S V."/>
        </authorList>
    </citation>
    <scope>NUCLEOTIDE SEQUENCE</scope>
</reference>
<dbReference type="PANTHER" id="PTHR39428:SF3">
    <property type="entry name" value="DEAZAFLAVIN-DEPENDENT NITROREDUCTASE"/>
    <property type="match status" value="1"/>
</dbReference>
<dbReference type="Gene3D" id="2.30.110.10">
    <property type="entry name" value="Electron Transport, Fmn-binding Protein, Chain A"/>
    <property type="match status" value="1"/>
</dbReference>
<dbReference type="PANTHER" id="PTHR39428">
    <property type="entry name" value="F420H(2)-DEPENDENT QUINONE REDUCTASE RV1261C"/>
    <property type="match status" value="1"/>
</dbReference>
<sequence>MPSDFALKTMNAVHRTILKASFGRVGWSAGNMPVLELTTIGRKSGEPRSVMLTSPLQEGATIVIVASRGGDDQHPAWLLNLRDTPQVQVAFKGAAKQSMSARVATADERARMWPLITATYKNYAGYQTKTQREIPLVLLEPAA</sequence>
<comment type="catalytic activity">
    <reaction evidence="2">
        <text>oxidized coenzyme F420-(gamma-L-Glu)(n) + a quinol + H(+) = reduced coenzyme F420-(gamma-L-Glu)(n) + a quinone</text>
        <dbReference type="Rhea" id="RHEA:39663"/>
        <dbReference type="Rhea" id="RHEA-COMP:12939"/>
        <dbReference type="Rhea" id="RHEA-COMP:14378"/>
        <dbReference type="ChEBI" id="CHEBI:15378"/>
        <dbReference type="ChEBI" id="CHEBI:24646"/>
        <dbReference type="ChEBI" id="CHEBI:132124"/>
        <dbReference type="ChEBI" id="CHEBI:133980"/>
        <dbReference type="ChEBI" id="CHEBI:139511"/>
    </reaction>
</comment>
<proteinExistence type="inferred from homology"/>
<evidence type="ECO:0000256" key="2">
    <source>
        <dbReference type="ARBA" id="ARBA00049106"/>
    </source>
</evidence>
<comment type="similarity">
    <text evidence="1">Belongs to the F420H(2)-dependent quinone reductase family.</text>
</comment>
<dbReference type="GO" id="GO:0005886">
    <property type="term" value="C:plasma membrane"/>
    <property type="evidence" value="ECO:0007669"/>
    <property type="project" value="TreeGrafter"/>
</dbReference>
<name>A0A6J7ET25_9ZZZZ</name>
<organism evidence="3">
    <name type="scientific">freshwater metagenome</name>
    <dbReference type="NCBI Taxonomy" id="449393"/>
    <lineage>
        <taxon>unclassified sequences</taxon>
        <taxon>metagenomes</taxon>
        <taxon>ecological metagenomes</taxon>
    </lineage>
</organism>
<dbReference type="GO" id="GO:0070967">
    <property type="term" value="F:coenzyme F420 binding"/>
    <property type="evidence" value="ECO:0007669"/>
    <property type="project" value="TreeGrafter"/>
</dbReference>
<dbReference type="InterPro" id="IPR004378">
    <property type="entry name" value="F420H2_quin_Rdtase"/>
</dbReference>
<dbReference type="Pfam" id="PF04075">
    <property type="entry name" value="F420H2_quin_red"/>
    <property type="match status" value="1"/>
</dbReference>
<gene>
    <name evidence="3" type="ORF">UFOPK3376_01978</name>
</gene>
<dbReference type="AlphaFoldDB" id="A0A6J7ET25"/>
<evidence type="ECO:0000256" key="1">
    <source>
        <dbReference type="ARBA" id="ARBA00008710"/>
    </source>
</evidence>
<accession>A0A6J7ET25</accession>